<dbReference type="PRINTS" id="PR00081">
    <property type="entry name" value="GDHRDH"/>
</dbReference>
<dbReference type="Proteomes" id="UP000323300">
    <property type="component" value="Unassembled WGS sequence"/>
</dbReference>
<protein>
    <submittedName>
        <fullName evidence="3">NADP-dependent 3-hydroxy acid dehydrogenase YdfG</fullName>
    </submittedName>
</protein>
<evidence type="ECO:0000313" key="3">
    <source>
        <dbReference type="EMBL" id="SFJ88304.1"/>
    </source>
</evidence>
<sequence length="269" mass="28153">MLLQDKTAVVYGAAGHIGGAVARAFAADGARVFLAGRTLEKVRRLTTEINAAGGRAEAAEVDALNKQAVEDHLGAVVEMAGAVDISFNAIGIRGDLQGTPLVEMTLEDFTLPVEIGIKTHFLTATAAARHMAKKGSGVILTLSSTAAGLSGRDRVFHRAGGFATACTAIEALSRTLAGELGPQGIRVVCLRSDAIPETWPPEFPDHPVETKIYEQAAETKIYMEKGTALGRLPKLREIADAAVLMASDRASAMTGTIANLTCGSIMDLN</sequence>
<evidence type="ECO:0000256" key="2">
    <source>
        <dbReference type="ARBA" id="ARBA00023002"/>
    </source>
</evidence>
<dbReference type="PANTHER" id="PTHR43669:SF3">
    <property type="entry name" value="ALCOHOL DEHYDROGENASE, PUTATIVE (AFU_ORTHOLOGUE AFUA_3G03445)-RELATED"/>
    <property type="match status" value="1"/>
</dbReference>
<keyword evidence="2" id="KW-0560">Oxidoreductase</keyword>
<gene>
    <name evidence="3" type="ORF">SAMN04488498_101100</name>
</gene>
<dbReference type="OrthoDB" id="7301144at2"/>
<dbReference type="EMBL" id="FOSL01000001">
    <property type="protein sequence ID" value="SFJ88304.1"/>
    <property type="molecule type" value="Genomic_DNA"/>
</dbReference>
<organism evidence="3 4">
    <name type="scientific">Neomesorhizobium albiziae</name>
    <dbReference type="NCBI Taxonomy" id="335020"/>
    <lineage>
        <taxon>Bacteria</taxon>
        <taxon>Pseudomonadati</taxon>
        <taxon>Pseudomonadota</taxon>
        <taxon>Alphaproteobacteria</taxon>
        <taxon>Hyphomicrobiales</taxon>
        <taxon>Phyllobacteriaceae</taxon>
        <taxon>Neomesorhizobium</taxon>
    </lineage>
</organism>
<proteinExistence type="inferred from homology"/>
<dbReference type="CDD" id="cd05233">
    <property type="entry name" value="SDR_c"/>
    <property type="match status" value="1"/>
</dbReference>
<dbReference type="SUPFAM" id="SSF51735">
    <property type="entry name" value="NAD(P)-binding Rossmann-fold domains"/>
    <property type="match status" value="1"/>
</dbReference>
<dbReference type="Gene3D" id="3.40.50.720">
    <property type="entry name" value="NAD(P)-binding Rossmann-like Domain"/>
    <property type="match status" value="1"/>
</dbReference>
<dbReference type="InterPro" id="IPR036291">
    <property type="entry name" value="NAD(P)-bd_dom_sf"/>
</dbReference>
<dbReference type="Pfam" id="PF13561">
    <property type="entry name" value="adh_short_C2"/>
    <property type="match status" value="1"/>
</dbReference>
<reference evidence="3 4" key="1">
    <citation type="submission" date="2016-10" db="EMBL/GenBank/DDBJ databases">
        <authorList>
            <person name="Varghese N."/>
            <person name="Submissions S."/>
        </authorList>
    </citation>
    <scope>NUCLEOTIDE SEQUENCE [LARGE SCALE GENOMIC DNA]</scope>
    <source>
        <strain evidence="3 4">DSM 21822</strain>
    </source>
</reference>
<comment type="similarity">
    <text evidence="1">Belongs to the short-chain dehydrogenases/reductases (SDR) family.</text>
</comment>
<evidence type="ECO:0000256" key="1">
    <source>
        <dbReference type="ARBA" id="ARBA00006484"/>
    </source>
</evidence>
<name>A0A1I3UY40_9HYPH</name>
<evidence type="ECO:0000313" key="4">
    <source>
        <dbReference type="Proteomes" id="UP000323300"/>
    </source>
</evidence>
<dbReference type="RefSeq" id="WP_149757194.1">
    <property type="nucleotide sequence ID" value="NZ_BSPE01000002.1"/>
</dbReference>
<dbReference type="PANTHER" id="PTHR43669">
    <property type="entry name" value="5-KETO-D-GLUCONATE 5-REDUCTASE"/>
    <property type="match status" value="1"/>
</dbReference>
<dbReference type="GO" id="GO:0016491">
    <property type="term" value="F:oxidoreductase activity"/>
    <property type="evidence" value="ECO:0007669"/>
    <property type="project" value="UniProtKB-KW"/>
</dbReference>
<keyword evidence="4" id="KW-1185">Reference proteome</keyword>
<dbReference type="AlphaFoldDB" id="A0A1I3UY40"/>
<accession>A0A1I3UY40</accession>
<dbReference type="InterPro" id="IPR002347">
    <property type="entry name" value="SDR_fam"/>
</dbReference>